<feature type="compositionally biased region" description="Basic and acidic residues" evidence="1">
    <location>
        <begin position="54"/>
        <end position="63"/>
    </location>
</feature>
<evidence type="ECO:0000256" key="1">
    <source>
        <dbReference type="SAM" id="MobiDB-lite"/>
    </source>
</evidence>
<gene>
    <name evidence="2" type="ORF">LTRI10_LOCUS29379</name>
</gene>
<dbReference type="AlphaFoldDB" id="A0AAV2ER90"/>
<organism evidence="2 3">
    <name type="scientific">Linum trigynum</name>
    <dbReference type="NCBI Taxonomy" id="586398"/>
    <lineage>
        <taxon>Eukaryota</taxon>
        <taxon>Viridiplantae</taxon>
        <taxon>Streptophyta</taxon>
        <taxon>Embryophyta</taxon>
        <taxon>Tracheophyta</taxon>
        <taxon>Spermatophyta</taxon>
        <taxon>Magnoliopsida</taxon>
        <taxon>eudicotyledons</taxon>
        <taxon>Gunneridae</taxon>
        <taxon>Pentapetalae</taxon>
        <taxon>rosids</taxon>
        <taxon>fabids</taxon>
        <taxon>Malpighiales</taxon>
        <taxon>Linaceae</taxon>
        <taxon>Linum</taxon>
    </lineage>
</organism>
<evidence type="ECO:0000313" key="2">
    <source>
        <dbReference type="EMBL" id="CAL1388451.1"/>
    </source>
</evidence>
<name>A0AAV2ER90_9ROSI</name>
<dbReference type="Proteomes" id="UP001497516">
    <property type="component" value="Chromosome 5"/>
</dbReference>
<sequence>MSLIGGISLDLAATVDFLSPSLQGDDLETDLRRIPGLKTIHHRRAFADSSAKPQPEKREERADADGFIERRVGYLIVDEAILVDAGEEMVSEVISMGEEGHVRGGV</sequence>
<accession>A0AAV2ER90</accession>
<keyword evidence="3" id="KW-1185">Reference proteome</keyword>
<evidence type="ECO:0000313" key="3">
    <source>
        <dbReference type="Proteomes" id="UP001497516"/>
    </source>
</evidence>
<proteinExistence type="predicted"/>
<dbReference type="EMBL" id="OZ034818">
    <property type="protein sequence ID" value="CAL1388451.1"/>
    <property type="molecule type" value="Genomic_DNA"/>
</dbReference>
<protein>
    <submittedName>
        <fullName evidence="2">Uncharacterized protein</fullName>
    </submittedName>
</protein>
<feature type="region of interest" description="Disordered" evidence="1">
    <location>
        <begin position="44"/>
        <end position="63"/>
    </location>
</feature>
<reference evidence="2 3" key="1">
    <citation type="submission" date="2024-04" db="EMBL/GenBank/DDBJ databases">
        <authorList>
            <person name="Fracassetti M."/>
        </authorList>
    </citation>
    <scope>NUCLEOTIDE SEQUENCE [LARGE SCALE GENOMIC DNA]</scope>
</reference>